<dbReference type="GO" id="GO:0016787">
    <property type="term" value="F:hydrolase activity"/>
    <property type="evidence" value="ECO:0007669"/>
    <property type="project" value="UniProtKB-ARBA"/>
</dbReference>
<proteinExistence type="predicted"/>
<dbReference type="SUPFAM" id="SSF53649">
    <property type="entry name" value="Alkaline phosphatase-like"/>
    <property type="match status" value="1"/>
</dbReference>
<dbReference type="OrthoDB" id="9779267at2"/>
<evidence type="ECO:0000313" key="2">
    <source>
        <dbReference type="Proteomes" id="UP000297318"/>
    </source>
</evidence>
<dbReference type="RefSeq" id="WP_135850355.1">
    <property type="nucleotide sequence ID" value="NZ_RHPJ01000003.1"/>
</dbReference>
<dbReference type="AlphaFoldDB" id="A0A4Z1E506"/>
<dbReference type="EMBL" id="RHPJ01000003">
    <property type="protein sequence ID" value="TGO04817.1"/>
    <property type="molecule type" value="Genomic_DNA"/>
</dbReference>
<gene>
    <name evidence="1" type="ORF">SERN_2410</name>
</gene>
<protein>
    <submittedName>
        <fullName evidence="1">Alkaline phosphodiesterase I</fullName>
    </submittedName>
</protein>
<dbReference type="PANTHER" id="PTHR10151:SF120">
    <property type="entry name" value="BIS(5'-ADENOSYL)-TRIPHOSPHATASE"/>
    <property type="match status" value="1"/>
</dbReference>
<keyword evidence="2" id="KW-1185">Reference proteome</keyword>
<sequence length="395" mass="41250">MSDPFPFPSDLLDPRGLPQLAGVLTDVARSFGVTDVPGATAGLDLGRPERVCVVLVDGLGDVPLRARTGHAPTLRGLVSGSTPVMAGYPSTTAASLASFGTGLPSGTTGMLGYTVRDPRTPDAAPGLVNLVSWATQPGASRDPVPEVPEPRTWQPEPTVFERLVAAGHTVTSVGPLRFAGSGLTTAGLRGSTYRAAESLEQRVDATISALRQPGLAYLYWGDLDKAGHHHGWGSAQWGEELGAFDHELTRLLRRLPRGTVVLVTADHGMVDVTGHTDVAAVPALHRDVVLVAGEPRASHVHLVPGAEAAVVAARWREELGELAWVLTRAEAVERGLFGAVPERNAALIGDLVVAARGRHAIVDSRTQSAASIALIGMHGSLTHDELAVPAILATA</sequence>
<dbReference type="InterPro" id="IPR017850">
    <property type="entry name" value="Alkaline_phosphatase_core_sf"/>
</dbReference>
<dbReference type="PANTHER" id="PTHR10151">
    <property type="entry name" value="ECTONUCLEOTIDE PYROPHOSPHATASE/PHOSPHODIESTERASE"/>
    <property type="match status" value="1"/>
</dbReference>
<reference evidence="1 2" key="1">
    <citation type="submission" date="2018-11" db="EMBL/GenBank/DDBJ databases">
        <title>Complete genome sequencing of the Actinobacteria Serinibacter sp. K3-2.</title>
        <authorList>
            <person name="Rakitin A.L."/>
            <person name="Beletsky A.V."/>
            <person name="Mardanov A.V."/>
            <person name="Ravin N.V."/>
            <person name="Gromova A.S."/>
            <person name="Filippova S.N."/>
            <person name="Gal'Chenko V.F."/>
        </authorList>
    </citation>
    <scope>NUCLEOTIDE SEQUENCE [LARGE SCALE GENOMIC DNA]</scope>
    <source>
        <strain evidence="1 2">K3-2</strain>
    </source>
</reference>
<dbReference type="Gene3D" id="3.40.720.10">
    <property type="entry name" value="Alkaline Phosphatase, subunit A"/>
    <property type="match status" value="1"/>
</dbReference>
<comment type="caution">
    <text evidence="1">The sequence shown here is derived from an EMBL/GenBank/DDBJ whole genome shotgun (WGS) entry which is preliminary data.</text>
</comment>
<organism evidence="1 2">
    <name type="scientific">Serinibacter arcticus</name>
    <dbReference type="NCBI Taxonomy" id="1655435"/>
    <lineage>
        <taxon>Bacteria</taxon>
        <taxon>Bacillati</taxon>
        <taxon>Actinomycetota</taxon>
        <taxon>Actinomycetes</taxon>
        <taxon>Micrococcales</taxon>
        <taxon>Beutenbergiaceae</taxon>
        <taxon>Serinibacter</taxon>
    </lineage>
</organism>
<evidence type="ECO:0000313" key="1">
    <source>
        <dbReference type="EMBL" id="TGO04817.1"/>
    </source>
</evidence>
<dbReference type="InterPro" id="IPR002591">
    <property type="entry name" value="Phosphodiest/P_Trfase"/>
</dbReference>
<accession>A0A4Z1E506</accession>
<name>A0A4Z1E506_9MICO</name>
<dbReference type="Proteomes" id="UP000297318">
    <property type="component" value="Unassembled WGS sequence"/>
</dbReference>
<dbReference type="Pfam" id="PF01663">
    <property type="entry name" value="Phosphodiest"/>
    <property type="match status" value="1"/>
</dbReference>